<dbReference type="GeneID" id="95987424"/>
<feature type="region of interest" description="Disordered" evidence="1">
    <location>
        <begin position="175"/>
        <end position="196"/>
    </location>
</feature>
<name>A0ABR3PXV2_9TREE</name>
<comment type="caution">
    <text evidence="2">The sequence shown here is derived from an EMBL/GenBank/DDBJ whole genome shotgun (WGS) entry which is preliminary data.</text>
</comment>
<evidence type="ECO:0000313" key="3">
    <source>
        <dbReference type="Proteomes" id="UP001565368"/>
    </source>
</evidence>
<dbReference type="EMBL" id="JBBXJM010000005">
    <property type="protein sequence ID" value="KAL1406968.1"/>
    <property type="molecule type" value="Genomic_DNA"/>
</dbReference>
<feature type="compositionally biased region" description="Low complexity" evidence="1">
    <location>
        <begin position="91"/>
        <end position="112"/>
    </location>
</feature>
<evidence type="ECO:0000256" key="1">
    <source>
        <dbReference type="SAM" id="MobiDB-lite"/>
    </source>
</evidence>
<accession>A0ABR3PXV2</accession>
<feature type="region of interest" description="Disordered" evidence="1">
    <location>
        <begin position="79"/>
        <end position="137"/>
    </location>
</feature>
<organism evidence="2 3">
    <name type="scientific">Vanrija albida</name>
    <dbReference type="NCBI Taxonomy" id="181172"/>
    <lineage>
        <taxon>Eukaryota</taxon>
        <taxon>Fungi</taxon>
        <taxon>Dikarya</taxon>
        <taxon>Basidiomycota</taxon>
        <taxon>Agaricomycotina</taxon>
        <taxon>Tremellomycetes</taxon>
        <taxon>Trichosporonales</taxon>
        <taxon>Trichosporonaceae</taxon>
        <taxon>Vanrija</taxon>
    </lineage>
</organism>
<dbReference type="Proteomes" id="UP001565368">
    <property type="component" value="Unassembled WGS sequence"/>
</dbReference>
<evidence type="ECO:0000313" key="2">
    <source>
        <dbReference type="EMBL" id="KAL1406968.1"/>
    </source>
</evidence>
<sequence>MSFHDHDPTRQPSHWGAKYYHTGEATFSNPLARIGSREAGPSYWRHSEVRERTSADSGRLDELAATQSSTTMWHAAHCTVGRGERTRTRRASVSPPSASAASTRPPSPSTSAHGTTYTTPRRGSAPATGAHTGPGLALSRTLTRGVTRTMTRATTITVSDPRFTPECPVCERIRSQEADEKRRKHHTPRGPNWSRMLDSAGRKREIPRGWWYRMWN</sequence>
<gene>
    <name evidence="2" type="ORF">Q8F55_006381</name>
</gene>
<reference evidence="2 3" key="1">
    <citation type="submission" date="2023-08" db="EMBL/GenBank/DDBJ databases">
        <title>Annotated Genome Sequence of Vanrija albida AlHP1.</title>
        <authorList>
            <person name="Herzog R."/>
        </authorList>
    </citation>
    <scope>NUCLEOTIDE SEQUENCE [LARGE SCALE GENOMIC DNA]</scope>
    <source>
        <strain evidence="2 3">AlHP1</strain>
    </source>
</reference>
<protein>
    <submittedName>
        <fullName evidence="2">Uncharacterized protein</fullName>
    </submittedName>
</protein>
<keyword evidence="3" id="KW-1185">Reference proteome</keyword>
<proteinExistence type="predicted"/>
<dbReference type="RefSeq" id="XP_069206912.1">
    <property type="nucleotide sequence ID" value="XM_069354841.1"/>
</dbReference>